<dbReference type="InterPro" id="IPR001969">
    <property type="entry name" value="Aspartic_peptidase_AS"/>
</dbReference>
<dbReference type="InterPro" id="IPR021109">
    <property type="entry name" value="Peptidase_aspartic_dom_sf"/>
</dbReference>
<organism evidence="2 3">
    <name type="scientific">Halomonas llamarensis</name>
    <dbReference type="NCBI Taxonomy" id="2945104"/>
    <lineage>
        <taxon>Bacteria</taxon>
        <taxon>Pseudomonadati</taxon>
        <taxon>Pseudomonadota</taxon>
        <taxon>Gammaproteobacteria</taxon>
        <taxon>Oceanospirillales</taxon>
        <taxon>Halomonadaceae</taxon>
        <taxon>Halomonas</taxon>
    </lineage>
</organism>
<dbReference type="InterPro" id="IPR011969">
    <property type="entry name" value="Clan_AA_Asp_peptidase_C"/>
</dbReference>
<evidence type="ECO:0000313" key="2">
    <source>
        <dbReference type="EMBL" id="MCL7928520.1"/>
    </source>
</evidence>
<proteinExistence type="predicted"/>
<dbReference type="EMBL" id="JAMJPJ010000001">
    <property type="protein sequence ID" value="MCL7928520.1"/>
    <property type="molecule type" value="Genomic_DNA"/>
</dbReference>
<reference evidence="2" key="1">
    <citation type="submission" date="2022-05" db="EMBL/GenBank/DDBJ databases">
        <title>Halomonas geminus sp. nov. and Halomonas llamarensis sp. nov. isolated from high-altitude salars of the Atacama Desert.</title>
        <authorList>
            <person name="Hintersatz C."/>
            <person name="Rojas L.A."/>
            <person name="Wei T.-S."/>
            <person name="Kutschke S."/>
            <person name="Lehmann F."/>
            <person name="Jain R."/>
            <person name="Pollmann K."/>
        </authorList>
    </citation>
    <scope>NUCLEOTIDE SEQUENCE</scope>
    <source>
        <strain evidence="2">ATCHA</strain>
    </source>
</reference>
<comment type="caution">
    <text evidence="2">The sequence shown here is derived from an EMBL/GenBank/DDBJ whole genome shotgun (WGS) entry which is preliminary data.</text>
</comment>
<keyword evidence="3" id="KW-1185">Reference proteome</keyword>
<keyword evidence="1" id="KW-0472">Membrane</keyword>
<keyword evidence="1" id="KW-1133">Transmembrane helix</keyword>
<evidence type="ECO:0000256" key="1">
    <source>
        <dbReference type="SAM" id="Phobius"/>
    </source>
</evidence>
<dbReference type="PROSITE" id="PS00141">
    <property type="entry name" value="ASP_PROTEASE"/>
    <property type="match status" value="1"/>
</dbReference>
<keyword evidence="2" id="KW-0645">Protease</keyword>
<dbReference type="EC" id="3.4.23.-" evidence="2"/>
<dbReference type="SUPFAM" id="SSF50630">
    <property type="entry name" value="Acid proteases"/>
    <property type="match status" value="1"/>
</dbReference>
<evidence type="ECO:0000313" key="3">
    <source>
        <dbReference type="Proteomes" id="UP001165308"/>
    </source>
</evidence>
<dbReference type="RefSeq" id="WP_250079052.1">
    <property type="nucleotide sequence ID" value="NZ_JAMJPJ010000001.1"/>
</dbReference>
<gene>
    <name evidence="2" type="ORF">M8006_00750</name>
</gene>
<keyword evidence="2" id="KW-0378">Hydrolase</keyword>
<dbReference type="GO" id="GO:0006508">
    <property type="term" value="P:proteolysis"/>
    <property type="evidence" value="ECO:0007669"/>
    <property type="project" value="UniProtKB-KW"/>
</dbReference>
<dbReference type="NCBIfam" id="TIGR02281">
    <property type="entry name" value="clan_AA_DTGA"/>
    <property type="match status" value="1"/>
</dbReference>
<keyword evidence="1" id="KW-0812">Transmembrane</keyword>
<dbReference type="Gene3D" id="2.40.70.10">
    <property type="entry name" value="Acid Proteases"/>
    <property type="match status" value="1"/>
</dbReference>
<name>A0ABT0SM21_9GAMM</name>
<dbReference type="Pfam" id="PF13975">
    <property type="entry name" value="gag-asp_proteas"/>
    <property type="match status" value="1"/>
</dbReference>
<feature type="transmembrane region" description="Helical" evidence="1">
    <location>
        <begin position="12"/>
        <end position="33"/>
    </location>
</feature>
<accession>A0ABT0SM21</accession>
<dbReference type="CDD" id="cd05483">
    <property type="entry name" value="retropepsin_like_bacteria"/>
    <property type="match status" value="1"/>
</dbReference>
<dbReference type="Proteomes" id="UP001165308">
    <property type="component" value="Unassembled WGS sequence"/>
</dbReference>
<protein>
    <submittedName>
        <fullName evidence="2">TIGR02281 family clan AA aspartic protease</fullName>
        <ecNumber evidence="2">3.4.23.-</ecNumber>
    </submittedName>
</protein>
<sequence>MTQRNGSMRNRGSGLVMMLLFWVLLMAVGTWWLHGGLEATLRPNAHIAQSDSDAEPLTLKRNRAGHFQAPGFINGEPVTFLLDTGATYVAVPQSMADRLSLEPDRSAWFNTANGRVEGNLTQLGEVRLGGIRIEDVQGSIGPGMERDTVLLGMSFLNLLAIEMSQGEMVLRLPEDCAGQSC</sequence>
<dbReference type="InterPro" id="IPR034122">
    <property type="entry name" value="Retropepsin-like_bacterial"/>
</dbReference>
<dbReference type="GO" id="GO:0008233">
    <property type="term" value="F:peptidase activity"/>
    <property type="evidence" value="ECO:0007669"/>
    <property type="project" value="UniProtKB-KW"/>
</dbReference>